<comment type="caution">
    <text evidence="1">The sequence shown here is derived from an EMBL/GenBank/DDBJ whole genome shotgun (WGS) entry which is preliminary data.</text>
</comment>
<dbReference type="Proteomes" id="UP001212997">
    <property type="component" value="Unassembled WGS sequence"/>
</dbReference>
<protein>
    <recommendedName>
        <fullName evidence="3">Coenzyme Q-binding protein COQ10 START domain-containing protein</fullName>
    </recommendedName>
</protein>
<proteinExistence type="predicted"/>
<dbReference type="Pfam" id="PF10604">
    <property type="entry name" value="Polyketide_cyc2"/>
    <property type="match status" value="1"/>
</dbReference>
<name>A0AAD5YB10_9APHY</name>
<organism evidence="1 2">
    <name type="scientific">Meripilus lineatus</name>
    <dbReference type="NCBI Taxonomy" id="2056292"/>
    <lineage>
        <taxon>Eukaryota</taxon>
        <taxon>Fungi</taxon>
        <taxon>Dikarya</taxon>
        <taxon>Basidiomycota</taxon>
        <taxon>Agaricomycotina</taxon>
        <taxon>Agaricomycetes</taxon>
        <taxon>Polyporales</taxon>
        <taxon>Meripilaceae</taxon>
        <taxon>Meripilus</taxon>
    </lineage>
</organism>
<dbReference type="Gene3D" id="3.30.530.20">
    <property type="match status" value="1"/>
</dbReference>
<dbReference type="SUPFAM" id="SSF55961">
    <property type="entry name" value="Bet v1-like"/>
    <property type="match status" value="1"/>
</dbReference>
<evidence type="ECO:0000313" key="2">
    <source>
        <dbReference type="Proteomes" id="UP001212997"/>
    </source>
</evidence>
<dbReference type="PANTHER" id="PTHR36166">
    <property type="entry name" value="CHROMOSOME 9, WHOLE GENOME SHOTGUN SEQUENCE"/>
    <property type="match status" value="1"/>
</dbReference>
<keyword evidence="2" id="KW-1185">Reference proteome</keyword>
<gene>
    <name evidence="1" type="ORF">NLI96_g9394</name>
</gene>
<dbReference type="PANTHER" id="PTHR36166:SF1">
    <property type="entry name" value="SRPBCC DOMAIN-CONTAINING PROTEIN"/>
    <property type="match status" value="1"/>
</dbReference>
<reference evidence="1" key="1">
    <citation type="submission" date="2022-07" db="EMBL/GenBank/DDBJ databases">
        <title>Genome Sequence of Physisporinus lineatus.</title>
        <authorList>
            <person name="Buettner E."/>
        </authorList>
    </citation>
    <scope>NUCLEOTIDE SEQUENCE</scope>
    <source>
        <strain evidence="1">VT162</strain>
    </source>
</reference>
<accession>A0AAD5YB10</accession>
<dbReference type="InterPro" id="IPR023393">
    <property type="entry name" value="START-like_dom_sf"/>
</dbReference>
<dbReference type="AlphaFoldDB" id="A0AAD5YB10"/>
<dbReference type="InterPro" id="IPR019587">
    <property type="entry name" value="Polyketide_cyclase/dehydratase"/>
</dbReference>
<dbReference type="CDD" id="cd07822">
    <property type="entry name" value="SRPBCC_4"/>
    <property type="match status" value="1"/>
</dbReference>
<evidence type="ECO:0000313" key="1">
    <source>
        <dbReference type="EMBL" id="KAJ3478954.1"/>
    </source>
</evidence>
<evidence type="ECO:0008006" key="3">
    <source>
        <dbReference type="Google" id="ProtNLM"/>
    </source>
</evidence>
<sequence>MSDLLPPSLDSGVFVVQASALIDAPSDKVWDILLDFDSYPQWNPFVRSQTLVDSSNRPLEDQSPKVGATILMKVNVPPTMDETSHYQSPRECVTHIDHIDHRVAWRYVSLPSWLLNATRWQWLTEENGKTKYDSLEVFKGPAAYFVKWLYGRGLVQGVDEMAKGLKARAEMPKV</sequence>
<dbReference type="EMBL" id="JANAWD010000472">
    <property type="protein sequence ID" value="KAJ3478954.1"/>
    <property type="molecule type" value="Genomic_DNA"/>
</dbReference>